<reference evidence="3" key="2">
    <citation type="submission" date="2022-10" db="EMBL/GenBank/DDBJ databases">
        <authorList>
            <consortium name="ENA_rothamsted_submissions"/>
            <consortium name="culmorum"/>
            <person name="King R."/>
        </authorList>
    </citation>
    <scope>NUCLEOTIDE SEQUENCE</scope>
</reference>
<gene>
    <name evidence="3" type="ORF">DIATSA_LOCUS7580</name>
</gene>
<dbReference type="EMBL" id="OU893351">
    <property type="protein sequence ID" value="CAG9789876.1"/>
    <property type="molecule type" value="Genomic_DNA"/>
</dbReference>
<dbReference type="AlphaFoldDB" id="A0A9N9WD43"/>
<dbReference type="InterPro" id="IPR014720">
    <property type="entry name" value="dsRBD_dom"/>
</dbReference>
<evidence type="ECO:0000256" key="1">
    <source>
        <dbReference type="PROSITE-ProRule" id="PRU00266"/>
    </source>
</evidence>
<keyword evidence="1" id="KW-0694">RNA-binding</keyword>
<evidence type="ECO:0000313" key="3">
    <source>
        <dbReference type="EMBL" id="CAG9789876.1"/>
    </source>
</evidence>
<feature type="domain" description="DRBM" evidence="2">
    <location>
        <begin position="1"/>
        <end position="27"/>
    </location>
</feature>
<evidence type="ECO:0000313" key="4">
    <source>
        <dbReference type="Proteomes" id="UP001153714"/>
    </source>
</evidence>
<reference evidence="3" key="1">
    <citation type="submission" date="2021-12" db="EMBL/GenBank/DDBJ databases">
        <authorList>
            <person name="King R."/>
        </authorList>
    </citation>
    <scope>NUCLEOTIDE SEQUENCE</scope>
</reference>
<dbReference type="Proteomes" id="UP001153714">
    <property type="component" value="Chromosome 20"/>
</dbReference>
<sequence>MTFEGLGHSKREARASAARACLAALLARAGRVLPAPIPHQDFTSDEPAKFPVSEFQCLETKMRSSPTITVTAKEASPSKNKNIVHINMASLIIITISPFTFSL</sequence>
<protein>
    <recommendedName>
        <fullName evidence="2">DRBM domain-containing protein</fullName>
    </recommendedName>
</protein>
<organism evidence="3 4">
    <name type="scientific">Diatraea saccharalis</name>
    <name type="common">sugarcane borer</name>
    <dbReference type="NCBI Taxonomy" id="40085"/>
    <lineage>
        <taxon>Eukaryota</taxon>
        <taxon>Metazoa</taxon>
        <taxon>Ecdysozoa</taxon>
        <taxon>Arthropoda</taxon>
        <taxon>Hexapoda</taxon>
        <taxon>Insecta</taxon>
        <taxon>Pterygota</taxon>
        <taxon>Neoptera</taxon>
        <taxon>Endopterygota</taxon>
        <taxon>Lepidoptera</taxon>
        <taxon>Glossata</taxon>
        <taxon>Ditrysia</taxon>
        <taxon>Pyraloidea</taxon>
        <taxon>Crambidae</taxon>
        <taxon>Crambinae</taxon>
        <taxon>Diatraea</taxon>
    </lineage>
</organism>
<name>A0A9N9WD43_9NEOP</name>
<dbReference type="PROSITE" id="PS50137">
    <property type="entry name" value="DS_RBD"/>
    <property type="match status" value="1"/>
</dbReference>
<keyword evidence="4" id="KW-1185">Reference proteome</keyword>
<evidence type="ECO:0000259" key="2">
    <source>
        <dbReference type="PROSITE" id="PS50137"/>
    </source>
</evidence>
<dbReference type="OrthoDB" id="10268011at2759"/>
<dbReference type="GO" id="GO:0003723">
    <property type="term" value="F:RNA binding"/>
    <property type="evidence" value="ECO:0007669"/>
    <property type="project" value="UniProtKB-UniRule"/>
</dbReference>
<proteinExistence type="predicted"/>
<accession>A0A9N9WD43</accession>
<dbReference type="GO" id="GO:0010468">
    <property type="term" value="P:regulation of gene expression"/>
    <property type="evidence" value="ECO:0007669"/>
    <property type="project" value="UniProtKB-ARBA"/>
</dbReference>